<sequence length="83" mass="9680">MFNERGKRRTRHALYSDPVKATELAARAQAVSCEITQRDSVLYVVHYFGFINKLRVAQYAMKKAMFEDALRDEIRNGEIVKRT</sequence>
<dbReference type="EMBL" id="BGZK01000534">
    <property type="protein sequence ID" value="GBP48964.1"/>
    <property type="molecule type" value="Genomic_DNA"/>
</dbReference>
<keyword evidence="2" id="KW-1185">Reference proteome</keyword>
<reference evidence="1 2" key="1">
    <citation type="journal article" date="2019" name="Commun. Biol.">
        <title>The bagworm genome reveals a unique fibroin gene that provides high tensile strength.</title>
        <authorList>
            <person name="Kono N."/>
            <person name="Nakamura H."/>
            <person name="Ohtoshi R."/>
            <person name="Tomita M."/>
            <person name="Numata K."/>
            <person name="Arakawa K."/>
        </authorList>
    </citation>
    <scope>NUCLEOTIDE SEQUENCE [LARGE SCALE GENOMIC DNA]</scope>
</reference>
<dbReference type="AlphaFoldDB" id="A0A4C1WFP4"/>
<accession>A0A4C1WFP4</accession>
<proteinExistence type="predicted"/>
<dbReference type="Proteomes" id="UP000299102">
    <property type="component" value="Unassembled WGS sequence"/>
</dbReference>
<evidence type="ECO:0000313" key="1">
    <source>
        <dbReference type="EMBL" id="GBP48964.1"/>
    </source>
</evidence>
<evidence type="ECO:0000313" key="2">
    <source>
        <dbReference type="Proteomes" id="UP000299102"/>
    </source>
</evidence>
<organism evidence="1 2">
    <name type="scientific">Eumeta variegata</name>
    <name type="common">Bagworm moth</name>
    <name type="synonym">Eumeta japonica</name>
    <dbReference type="NCBI Taxonomy" id="151549"/>
    <lineage>
        <taxon>Eukaryota</taxon>
        <taxon>Metazoa</taxon>
        <taxon>Ecdysozoa</taxon>
        <taxon>Arthropoda</taxon>
        <taxon>Hexapoda</taxon>
        <taxon>Insecta</taxon>
        <taxon>Pterygota</taxon>
        <taxon>Neoptera</taxon>
        <taxon>Endopterygota</taxon>
        <taxon>Lepidoptera</taxon>
        <taxon>Glossata</taxon>
        <taxon>Ditrysia</taxon>
        <taxon>Tineoidea</taxon>
        <taxon>Psychidae</taxon>
        <taxon>Oiketicinae</taxon>
        <taxon>Eumeta</taxon>
    </lineage>
</organism>
<dbReference type="OrthoDB" id="407509at2759"/>
<protein>
    <submittedName>
        <fullName evidence="1">Uncharacterized protein</fullName>
    </submittedName>
</protein>
<gene>
    <name evidence="1" type="ORF">EVAR_32300_1</name>
</gene>
<name>A0A4C1WFP4_EUMVA</name>
<comment type="caution">
    <text evidence="1">The sequence shown here is derived from an EMBL/GenBank/DDBJ whole genome shotgun (WGS) entry which is preliminary data.</text>
</comment>